<evidence type="ECO:0000256" key="1">
    <source>
        <dbReference type="ARBA" id="ARBA00006464"/>
    </source>
</evidence>
<dbReference type="EMBL" id="FOFG01000020">
    <property type="protein sequence ID" value="SER47623.1"/>
    <property type="molecule type" value="Genomic_DNA"/>
</dbReference>
<dbReference type="STRING" id="1855383.SAMN05216548_12028"/>
<evidence type="ECO:0000259" key="4">
    <source>
        <dbReference type="Pfam" id="PF02397"/>
    </source>
</evidence>
<evidence type="ECO:0000313" key="5">
    <source>
        <dbReference type="EMBL" id="SER47623.1"/>
    </source>
</evidence>
<proteinExistence type="inferred from homology"/>
<gene>
    <name evidence="5" type="ORF">SAMN05216548_12028</name>
</gene>
<evidence type="ECO:0000313" key="6">
    <source>
        <dbReference type="Proteomes" id="UP000199647"/>
    </source>
</evidence>
<dbReference type="GO" id="GO:0016780">
    <property type="term" value="F:phosphotransferase activity, for other substituted phosphate groups"/>
    <property type="evidence" value="ECO:0007669"/>
    <property type="project" value="TreeGrafter"/>
</dbReference>
<name>A0A1H9PJ86_9HYPH</name>
<feature type="domain" description="Bacterial sugar transferase" evidence="4">
    <location>
        <begin position="67"/>
        <end position="252"/>
    </location>
</feature>
<dbReference type="InterPro" id="IPR003362">
    <property type="entry name" value="Bact_transf"/>
</dbReference>
<keyword evidence="3" id="KW-0472">Membrane</keyword>
<keyword evidence="5" id="KW-0808">Transferase</keyword>
<keyword evidence="3" id="KW-0812">Transmembrane</keyword>
<accession>A0A1H9PJ86</accession>
<dbReference type="PANTHER" id="PTHR30576">
    <property type="entry name" value="COLANIC BIOSYNTHESIS UDP-GLUCOSE LIPID CARRIER TRANSFERASE"/>
    <property type="match status" value="1"/>
</dbReference>
<dbReference type="AlphaFoldDB" id="A0A1H9PJ86"/>
<keyword evidence="2" id="KW-0270">Exopolysaccharide synthesis</keyword>
<sequence>MFGDHRLDTVWPGTARIELPAAFGPGGPPPLEPAVPGGAELLDSHQRDVPAADQGGGWSPYLTCPTKRAFDLVLGLLLVALFLPALMVTALLVKVTSPGPVFFRQWRTGLDGVPFQIVKFRTMSVLEEGKDPIRQATRGDSRVTPLGAWLRKLSIDELPQLLNVIAGEMSLVGPRPHAICHDEAFAGQVENYLGRFAARPGMTGLAQVRGARGEISALSDLQRRTLFDLAYIGESCLIMDLRILFATFAEIFFSRTAY</sequence>
<dbReference type="GO" id="GO:0000271">
    <property type="term" value="P:polysaccharide biosynthetic process"/>
    <property type="evidence" value="ECO:0007669"/>
    <property type="project" value="UniProtKB-KW"/>
</dbReference>
<comment type="similarity">
    <text evidence="1">Belongs to the bacterial sugar transferase family.</text>
</comment>
<keyword evidence="3" id="KW-1133">Transmembrane helix</keyword>
<organism evidence="5 6">
    <name type="scientific">Faunimonas pinastri</name>
    <dbReference type="NCBI Taxonomy" id="1855383"/>
    <lineage>
        <taxon>Bacteria</taxon>
        <taxon>Pseudomonadati</taxon>
        <taxon>Pseudomonadota</taxon>
        <taxon>Alphaproteobacteria</taxon>
        <taxon>Hyphomicrobiales</taxon>
        <taxon>Afifellaceae</taxon>
        <taxon>Faunimonas</taxon>
    </lineage>
</organism>
<evidence type="ECO:0000256" key="2">
    <source>
        <dbReference type="ARBA" id="ARBA00023169"/>
    </source>
</evidence>
<evidence type="ECO:0000256" key="3">
    <source>
        <dbReference type="SAM" id="Phobius"/>
    </source>
</evidence>
<dbReference type="Proteomes" id="UP000199647">
    <property type="component" value="Unassembled WGS sequence"/>
</dbReference>
<protein>
    <submittedName>
        <fullName evidence="5">Putative colanic acid biosysnthesis UDP-glucose lipid carrier transferase</fullName>
    </submittedName>
</protein>
<dbReference type="PANTHER" id="PTHR30576:SF0">
    <property type="entry name" value="UNDECAPRENYL-PHOSPHATE N-ACETYLGALACTOSAMINYL 1-PHOSPHATE TRANSFERASE-RELATED"/>
    <property type="match status" value="1"/>
</dbReference>
<keyword evidence="6" id="KW-1185">Reference proteome</keyword>
<reference evidence="5 6" key="1">
    <citation type="submission" date="2016-10" db="EMBL/GenBank/DDBJ databases">
        <authorList>
            <person name="de Groot N.N."/>
        </authorList>
    </citation>
    <scope>NUCLEOTIDE SEQUENCE [LARGE SCALE GENOMIC DNA]</scope>
    <source>
        <strain evidence="5 6">A52C2</strain>
    </source>
</reference>
<dbReference type="Pfam" id="PF02397">
    <property type="entry name" value="Bac_transf"/>
    <property type="match status" value="1"/>
</dbReference>
<feature type="transmembrane region" description="Helical" evidence="3">
    <location>
        <begin position="72"/>
        <end position="93"/>
    </location>
</feature>